<feature type="compositionally biased region" description="Low complexity" evidence="8">
    <location>
        <begin position="186"/>
        <end position="198"/>
    </location>
</feature>
<evidence type="ECO:0000256" key="1">
    <source>
        <dbReference type="ARBA" id="ARBA00004586"/>
    </source>
</evidence>
<feature type="compositionally biased region" description="Polar residues" evidence="8">
    <location>
        <begin position="142"/>
        <end position="185"/>
    </location>
</feature>
<dbReference type="GO" id="GO:0032541">
    <property type="term" value="C:cortical endoplasmic reticulum"/>
    <property type="evidence" value="ECO:0007669"/>
    <property type="project" value="TreeGrafter"/>
</dbReference>
<keyword evidence="5 9" id="KW-0472">Membrane</keyword>
<comment type="similarity">
    <text evidence="2">Belongs to the YSP2 family.</text>
</comment>
<feature type="compositionally biased region" description="Low complexity" evidence="8">
    <location>
        <begin position="241"/>
        <end position="259"/>
    </location>
</feature>
<feature type="compositionally biased region" description="Polar residues" evidence="8">
    <location>
        <begin position="96"/>
        <end position="105"/>
    </location>
</feature>
<feature type="domain" description="VASt" evidence="10">
    <location>
        <begin position="852"/>
        <end position="1018"/>
    </location>
</feature>
<dbReference type="GO" id="GO:0032366">
    <property type="term" value="P:intracellular sterol transport"/>
    <property type="evidence" value="ECO:0007669"/>
    <property type="project" value="TreeGrafter"/>
</dbReference>
<dbReference type="PROSITE" id="PS51778">
    <property type="entry name" value="VAST"/>
    <property type="match status" value="2"/>
</dbReference>
<dbReference type="OrthoDB" id="2162691at2759"/>
<dbReference type="GO" id="GO:0005739">
    <property type="term" value="C:mitochondrion"/>
    <property type="evidence" value="ECO:0007669"/>
    <property type="project" value="TreeGrafter"/>
</dbReference>
<feature type="compositionally biased region" description="Polar residues" evidence="8">
    <location>
        <begin position="230"/>
        <end position="240"/>
    </location>
</feature>
<feature type="compositionally biased region" description="Basic residues" evidence="8">
    <location>
        <begin position="1243"/>
        <end position="1263"/>
    </location>
</feature>
<feature type="compositionally biased region" description="Polar residues" evidence="8">
    <location>
        <begin position="289"/>
        <end position="310"/>
    </location>
</feature>
<feature type="region of interest" description="Disordered" evidence="8">
    <location>
        <begin position="418"/>
        <end position="564"/>
    </location>
</feature>
<gene>
    <name evidence="11" type="ORF">ZYGR_0AK04470</name>
</gene>
<dbReference type="EMBL" id="BDGX01000037">
    <property type="protein sequence ID" value="GAV53945.1"/>
    <property type="molecule type" value="Genomic_DNA"/>
</dbReference>
<dbReference type="PANTHER" id="PTHR23319:SF4">
    <property type="entry name" value="GRAM DOMAIN CONTAINING 1B, ISOFORM E"/>
    <property type="match status" value="1"/>
</dbReference>
<dbReference type="Pfam" id="PF16016">
    <property type="entry name" value="VASt"/>
    <property type="match status" value="2"/>
</dbReference>
<dbReference type="GO" id="GO:0005886">
    <property type="term" value="C:plasma membrane"/>
    <property type="evidence" value="ECO:0007669"/>
    <property type="project" value="TreeGrafter"/>
</dbReference>
<evidence type="ECO:0000256" key="3">
    <source>
        <dbReference type="ARBA" id="ARBA00022692"/>
    </source>
</evidence>
<feature type="compositionally biased region" description="Acidic residues" evidence="8">
    <location>
        <begin position="802"/>
        <end position="813"/>
    </location>
</feature>
<feature type="region of interest" description="Disordered" evidence="8">
    <location>
        <begin position="1238"/>
        <end position="1288"/>
    </location>
</feature>
<organism evidence="11 12">
    <name type="scientific">Zygosaccharomyces rouxii</name>
    <dbReference type="NCBI Taxonomy" id="4956"/>
    <lineage>
        <taxon>Eukaryota</taxon>
        <taxon>Fungi</taxon>
        <taxon>Dikarya</taxon>
        <taxon>Ascomycota</taxon>
        <taxon>Saccharomycotina</taxon>
        <taxon>Saccharomycetes</taxon>
        <taxon>Saccharomycetales</taxon>
        <taxon>Saccharomycetaceae</taxon>
        <taxon>Zygosaccharomyces</taxon>
    </lineage>
</organism>
<evidence type="ECO:0000313" key="12">
    <source>
        <dbReference type="Proteomes" id="UP000187013"/>
    </source>
</evidence>
<proteinExistence type="inferred from homology"/>
<keyword evidence="4 9" id="KW-1133">Transmembrane helix</keyword>
<dbReference type="GO" id="GO:0032934">
    <property type="term" value="F:sterol binding"/>
    <property type="evidence" value="ECO:0007669"/>
    <property type="project" value="TreeGrafter"/>
</dbReference>
<evidence type="ECO:0000259" key="10">
    <source>
        <dbReference type="PROSITE" id="PS51778"/>
    </source>
</evidence>
<evidence type="ECO:0000256" key="5">
    <source>
        <dbReference type="ARBA" id="ARBA00023136"/>
    </source>
</evidence>
<evidence type="ECO:0000313" key="11">
    <source>
        <dbReference type="EMBL" id="GAV53945.1"/>
    </source>
</evidence>
<evidence type="ECO:0000256" key="7">
    <source>
        <dbReference type="SAM" id="Coils"/>
    </source>
</evidence>
<feature type="region of interest" description="Disordered" evidence="8">
    <location>
        <begin position="800"/>
        <end position="850"/>
    </location>
</feature>
<dbReference type="Gene3D" id="2.30.29.30">
    <property type="entry name" value="Pleckstrin-homology domain (PH domain)/Phosphotyrosine-binding domain (PTB)"/>
    <property type="match status" value="1"/>
</dbReference>
<dbReference type="InterPro" id="IPR011993">
    <property type="entry name" value="PH-like_dom_sf"/>
</dbReference>
<feature type="compositionally biased region" description="Basic residues" evidence="8">
    <location>
        <begin position="7"/>
        <end position="28"/>
    </location>
</feature>
<keyword evidence="7" id="KW-0175">Coiled coil</keyword>
<dbReference type="SMART" id="SM00568">
    <property type="entry name" value="GRAM"/>
    <property type="match status" value="1"/>
</dbReference>
<evidence type="ECO:0000256" key="4">
    <source>
        <dbReference type="ARBA" id="ARBA00022989"/>
    </source>
</evidence>
<dbReference type="CDD" id="cd13220">
    <property type="entry name" value="PH-GRAM_GRAMDC"/>
    <property type="match status" value="1"/>
</dbReference>
<feature type="domain" description="VASt" evidence="10">
    <location>
        <begin position="1072"/>
        <end position="1239"/>
    </location>
</feature>
<evidence type="ECO:0000256" key="6">
    <source>
        <dbReference type="ARBA" id="ARBA00037847"/>
    </source>
</evidence>
<protein>
    <recommendedName>
        <fullName evidence="10">VASt domain-containing protein</fullName>
    </recommendedName>
</protein>
<dbReference type="GO" id="GO:0005789">
    <property type="term" value="C:endoplasmic reticulum membrane"/>
    <property type="evidence" value="ECO:0007669"/>
    <property type="project" value="UniProtKB-SubCell"/>
</dbReference>
<dbReference type="GO" id="GO:0140268">
    <property type="term" value="C:endoplasmic reticulum-plasma membrane contact site"/>
    <property type="evidence" value="ECO:0007669"/>
    <property type="project" value="TreeGrafter"/>
</dbReference>
<feature type="region of interest" description="Disordered" evidence="8">
    <location>
        <begin position="1016"/>
        <end position="1071"/>
    </location>
</feature>
<dbReference type="Proteomes" id="UP000187013">
    <property type="component" value="Unassembled WGS sequence"/>
</dbReference>
<feature type="compositionally biased region" description="Polar residues" evidence="8">
    <location>
        <begin position="1279"/>
        <end position="1288"/>
    </location>
</feature>
<feature type="compositionally biased region" description="Basic and acidic residues" evidence="8">
    <location>
        <begin position="1265"/>
        <end position="1278"/>
    </location>
</feature>
<comment type="subcellular location">
    <subcellularLocation>
        <location evidence="6">Endomembrane system</location>
        <topology evidence="6">Single-pass membrane protein</topology>
    </subcellularLocation>
    <subcellularLocation>
        <location evidence="1">Endoplasmic reticulum membrane</location>
    </subcellularLocation>
</comment>
<feature type="region of interest" description="Disordered" evidence="8">
    <location>
        <begin position="1"/>
        <end position="205"/>
    </location>
</feature>
<dbReference type="InterPro" id="IPR031968">
    <property type="entry name" value="VASt"/>
</dbReference>
<feature type="compositionally biased region" description="Polar residues" evidence="8">
    <location>
        <begin position="116"/>
        <end position="126"/>
    </location>
</feature>
<feature type="coiled-coil region" evidence="7">
    <location>
        <begin position="1438"/>
        <end position="1479"/>
    </location>
</feature>
<comment type="caution">
    <text evidence="11">The sequence shown here is derived from an EMBL/GenBank/DDBJ whole genome shotgun (WGS) entry which is preliminary data.</text>
</comment>
<sequence length="1479" mass="161067">MGLKQVLQHHKEKQREKALKKKARKRPAGRSSLSLVRGDSSGNDIAKRRITSELAKPGDSNGNLKTVNGVGRSDSGRSEPMVSQTTDEGTSPGPPGSSNRANETFNIHVPLDLVKENTNAKSTRGSTKGGGFPPNMHLPSIASPSIPTMSSAAGTSNDKNSPVKPTNSAPTPVPTNTNGGLQKSATTTTLETNNGGNNKSDDAQDHGIFGTIMSMAHNAAVHIPKINESNADLDSQGTGFNSPLISPLSSAAPSAKNSPVLNQHSESRDGVTQKGLGLDEEQPVEGSPSGAQDNSVIQHPSNTPDTKNKSFLRNLDNLLSSSASAEDKVASINAATNNRGPNEIDTPEPPQTNGSGARSVSRSNTKSSSKQLAERSNTLKRNASDTKVKFEPSSVRQPAKATFGKGGLSLDQFDDFFLQGSTPEQTPKKSQEFINGGNSGEKSHTQSHSPQFGDDTEVDDEYGSHGLKRQSGGNGSGANLTVPAPKSVSEADLSHQGRRGRAYSSSGRKHSGSLSPGGAEEGLSHSQTSLGLDSSAAIEPSTANLSPGGERKPRRNSRRFLKRRSFSPANIGMKVIPQITLKGSMNKVRTSSDYITGVANFANATGSGVTGLAGGVANGLISTFPRYRSSTGGSQMDAENPGAFINNIELSNIEYASERKNQEFHNLFKESVNPDEKLVADHSCALSRDILLQGKMYISDRQICFYSNILGWVSSVLIPFEEVVQIEKKTTAGIFPNGIVVDTLHTKYAFASFISRDATFDLMTDVWNQIILGKRHLIANNAYNDGETLSSGMNGGKISDFSDFEDEDDDSMVDSDRRIPSDEEIEDEDMANKSFGPSSHPPTTADYKPSTNEKMINESIINAPLGRVVNVMYGDDVSNLEEILKAQKNYELSNIPKILDTKKREYSYTKPIPGSFGPSKTKCLMTETLDHYDLENYVKGVQISKTPDVPSGNSFTVKTTFLFTWAPNNATKINVYVSVDWSSKSWIKGAVEKGTFDGVADSSKILVQELTTRAAKPLAGAPSNGGGNGLGSTKKRERRSDVGQEVTEDLPKLPTQGPATHPPTDNGYKKEKDDVVVEPSTNISAPLGTVFSVLFGDDTAYLKRIIEKQKNFDLSELPKFVGTSRDYSYMKPLGAAIGPKQTKCYITETIEEKDFNSHIIVRQVSKCPDVPFGNNFAVHTKIYLSWGTNNSTNMFVVTNISWSSKTLLKGTIEKGSIDGQKDSTKIMVEELKDIVTGASAKKPSGKKSSKSQKHSGQHKKSSTRKSMEASARAKREAQSKTNATALGDTNNVEGGGGILRFFTSIFQDLDITSPKGFITILASCFFIIWFLRYLFTSDHKYHVEIIKPGRMLLDGNEYHYVPSVKTLYEVYEEDVRKSGRGRYRHDKPDEHDVIMEAEGNIWNWLLDRANATEPLTSHIQGQYEQKVHYLNNPSEHKLQQLRETVRITEMQLEKMKHALDNHNKLLRLEKAQMQQEKQQ</sequence>
<evidence type="ECO:0000256" key="2">
    <source>
        <dbReference type="ARBA" id="ARBA00006582"/>
    </source>
</evidence>
<feature type="compositionally biased region" description="Basic residues" evidence="8">
    <location>
        <begin position="496"/>
        <end position="511"/>
    </location>
</feature>
<reference evidence="11 12" key="1">
    <citation type="submission" date="2016-08" db="EMBL/GenBank/DDBJ databases">
        <title>Draft genome sequence of allopolyploid Zygosaccharomyces rouxii.</title>
        <authorList>
            <person name="Watanabe J."/>
            <person name="Uehara K."/>
            <person name="Mogi Y."/>
            <person name="Tsukioka Y."/>
        </authorList>
    </citation>
    <scope>NUCLEOTIDE SEQUENCE [LARGE SCALE GENOMIC DNA]</scope>
    <source>
        <strain evidence="11 12">NBRC 110957</strain>
    </source>
</reference>
<feature type="transmembrane region" description="Helical" evidence="9">
    <location>
        <begin position="1316"/>
        <end position="1335"/>
    </location>
</feature>
<feature type="region of interest" description="Disordered" evidence="8">
    <location>
        <begin position="230"/>
        <end position="310"/>
    </location>
</feature>
<accession>A0A1Q3AE94</accession>
<feature type="compositionally biased region" description="Basic residues" evidence="8">
    <location>
        <begin position="552"/>
        <end position="564"/>
    </location>
</feature>
<dbReference type="GO" id="GO:0120015">
    <property type="term" value="F:sterol transfer activity"/>
    <property type="evidence" value="ECO:0007669"/>
    <property type="project" value="TreeGrafter"/>
</dbReference>
<dbReference type="InterPro" id="IPR004182">
    <property type="entry name" value="GRAM"/>
</dbReference>
<dbReference type="InterPro" id="IPR051482">
    <property type="entry name" value="Cholesterol_transport"/>
</dbReference>
<evidence type="ECO:0000256" key="8">
    <source>
        <dbReference type="SAM" id="MobiDB-lite"/>
    </source>
</evidence>
<name>A0A1Q3AE94_ZYGRO</name>
<dbReference type="PANTHER" id="PTHR23319">
    <property type="entry name" value="GRAM DOMAIN CONTAINING 1B, ISOFORM E"/>
    <property type="match status" value="1"/>
</dbReference>
<keyword evidence="3 9" id="KW-0812">Transmembrane</keyword>
<feature type="compositionally biased region" description="Low complexity" evidence="8">
    <location>
        <begin position="358"/>
        <end position="370"/>
    </location>
</feature>
<evidence type="ECO:0000256" key="9">
    <source>
        <dbReference type="SAM" id="Phobius"/>
    </source>
</evidence>
<feature type="region of interest" description="Disordered" evidence="8">
    <location>
        <begin position="335"/>
        <end position="406"/>
    </location>
</feature>
<dbReference type="Pfam" id="PF02893">
    <property type="entry name" value="GRAM"/>
    <property type="match status" value="1"/>
</dbReference>